<dbReference type="Proteomes" id="UP000078340">
    <property type="component" value="Unassembled WGS sequence"/>
</dbReference>
<feature type="signal peptide" evidence="2">
    <location>
        <begin position="1"/>
        <end position="18"/>
    </location>
</feature>
<evidence type="ECO:0000313" key="5">
    <source>
        <dbReference type="Proteomes" id="UP000078240"/>
    </source>
</evidence>
<dbReference type="EMBL" id="LSBH01000001">
    <property type="protein sequence ID" value="OAQ87299.1"/>
    <property type="molecule type" value="Genomic_DNA"/>
</dbReference>
<gene>
    <name evidence="3" type="ORF">VFPBJ_01339</name>
    <name evidence="4" type="ORF">VFPFJ_01358</name>
</gene>
<dbReference type="Proteomes" id="UP000078240">
    <property type="component" value="Unassembled WGS sequence"/>
</dbReference>
<evidence type="ECO:0000313" key="4">
    <source>
        <dbReference type="EMBL" id="OAQ95249.1"/>
    </source>
</evidence>
<evidence type="ECO:0000313" key="3">
    <source>
        <dbReference type="EMBL" id="OAQ87299.1"/>
    </source>
</evidence>
<evidence type="ECO:0000256" key="1">
    <source>
        <dbReference type="SAM" id="MobiDB-lite"/>
    </source>
</evidence>
<reference evidence="3 5" key="1">
    <citation type="submission" date="2016-01" db="EMBL/GenBank/DDBJ databases">
        <title>Biosynthesis of antibiotic leucinostatins and their inhibition on Phytophthora in bio-control Purpureocillium lilacinum.</title>
        <authorList>
            <person name="Wang G."/>
            <person name="Liu Z."/>
            <person name="Lin R."/>
            <person name="Li E."/>
            <person name="Mao Z."/>
            <person name="Ling J."/>
            <person name="Yin W."/>
            <person name="Xie B."/>
        </authorList>
    </citation>
    <scope>NUCLEOTIDE SEQUENCE [LARGE SCALE GENOMIC DNA]</scope>
    <source>
        <strain evidence="3">PLBJ-1</strain>
        <strain evidence="4">PLFJ-1</strain>
    </source>
</reference>
<feature type="chain" id="PRO_5010456019" evidence="2">
    <location>
        <begin position="19"/>
        <end position="151"/>
    </location>
</feature>
<comment type="caution">
    <text evidence="3">The sequence shown here is derived from an EMBL/GenBank/DDBJ whole genome shotgun (WGS) entry which is preliminary data.</text>
</comment>
<dbReference type="EMBL" id="LSBI01000001">
    <property type="protein sequence ID" value="OAQ95249.1"/>
    <property type="molecule type" value="Genomic_DNA"/>
</dbReference>
<sequence length="151" mass="16636">MFGLPVSVACLGVRSAWAALIDNAATPRTSRSRTASQPKGTSSPSFRRTTLGTDSSAQKIPAIMQDTAPCIWRRPQLYSRPPGRPFIIPQTRWRGFTALQAGPGPHIERRLITAAYWQAGMSVIAHGPALDWAPWSVQVCPMRQPRDQRAM</sequence>
<proteinExistence type="predicted"/>
<accession>A0A179HCV7</accession>
<dbReference type="AlphaFoldDB" id="A0A179HCV7"/>
<keyword evidence="2" id="KW-0732">Signal</keyword>
<organism evidence="3 5">
    <name type="scientific">Purpureocillium lilacinum</name>
    <name type="common">Paecilomyces lilacinus</name>
    <dbReference type="NCBI Taxonomy" id="33203"/>
    <lineage>
        <taxon>Eukaryota</taxon>
        <taxon>Fungi</taxon>
        <taxon>Dikarya</taxon>
        <taxon>Ascomycota</taxon>
        <taxon>Pezizomycotina</taxon>
        <taxon>Sordariomycetes</taxon>
        <taxon>Hypocreomycetidae</taxon>
        <taxon>Hypocreales</taxon>
        <taxon>Ophiocordycipitaceae</taxon>
        <taxon>Purpureocillium</taxon>
    </lineage>
</organism>
<protein>
    <submittedName>
        <fullName evidence="3">Uncharacterized protein</fullName>
    </submittedName>
</protein>
<feature type="region of interest" description="Disordered" evidence="1">
    <location>
        <begin position="27"/>
        <end position="55"/>
    </location>
</feature>
<evidence type="ECO:0000256" key="2">
    <source>
        <dbReference type="SAM" id="SignalP"/>
    </source>
</evidence>
<name>A0A179HCV7_PURLI</name>